<proteinExistence type="predicted"/>
<name>A0A8X6SR82_TRICX</name>
<evidence type="ECO:0000313" key="2">
    <source>
        <dbReference type="EMBL" id="GFY16801.1"/>
    </source>
</evidence>
<reference evidence="2" key="1">
    <citation type="submission" date="2020-08" db="EMBL/GenBank/DDBJ databases">
        <title>Multicomponent nature underlies the extraordinary mechanical properties of spider dragline silk.</title>
        <authorList>
            <person name="Kono N."/>
            <person name="Nakamura H."/>
            <person name="Mori M."/>
            <person name="Yoshida Y."/>
            <person name="Ohtoshi R."/>
            <person name="Malay A.D."/>
            <person name="Moran D.A.P."/>
            <person name="Tomita M."/>
            <person name="Numata K."/>
            <person name="Arakawa K."/>
        </authorList>
    </citation>
    <scope>NUCLEOTIDE SEQUENCE</scope>
</reference>
<organism evidence="2 3">
    <name type="scientific">Trichonephila clavipes</name>
    <name type="common">Golden silk orbweaver</name>
    <name type="synonym">Nephila clavipes</name>
    <dbReference type="NCBI Taxonomy" id="2585209"/>
    <lineage>
        <taxon>Eukaryota</taxon>
        <taxon>Metazoa</taxon>
        <taxon>Ecdysozoa</taxon>
        <taxon>Arthropoda</taxon>
        <taxon>Chelicerata</taxon>
        <taxon>Arachnida</taxon>
        <taxon>Araneae</taxon>
        <taxon>Araneomorphae</taxon>
        <taxon>Entelegynae</taxon>
        <taxon>Araneoidea</taxon>
        <taxon>Nephilidae</taxon>
        <taxon>Trichonephila</taxon>
    </lineage>
</organism>
<sequence length="98" mass="11054">MAIMSLTVALGTIQMAKRFSSVSRQFCWRTHQGPPTSFPRPPTSREDLRLDGYLKYLHTAKALYFYKHQCLRQDSNPGPTAQQSASLTTIPDGRLIPT</sequence>
<dbReference type="EMBL" id="BMAU01021341">
    <property type="protein sequence ID" value="GFY16801.1"/>
    <property type="molecule type" value="Genomic_DNA"/>
</dbReference>
<accession>A0A8X6SR82</accession>
<dbReference type="AlphaFoldDB" id="A0A8X6SR82"/>
<gene>
    <name evidence="2" type="primary">NCL1_09697</name>
    <name evidence="2" type="ORF">TNCV_4338021</name>
</gene>
<feature type="compositionally biased region" description="Polar residues" evidence="1">
    <location>
        <begin position="74"/>
        <end position="89"/>
    </location>
</feature>
<dbReference type="Proteomes" id="UP000887159">
    <property type="component" value="Unassembled WGS sequence"/>
</dbReference>
<protein>
    <submittedName>
        <fullName evidence="2">Uncharacterized protein</fullName>
    </submittedName>
</protein>
<keyword evidence="3" id="KW-1185">Reference proteome</keyword>
<evidence type="ECO:0000313" key="3">
    <source>
        <dbReference type="Proteomes" id="UP000887159"/>
    </source>
</evidence>
<comment type="caution">
    <text evidence="2">The sequence shown here is derived from an EMBL/GenBank/DDBJ whole genome shotgun (WGS) entry which is preliminary data.</text>
</comment>
<evidence type="ECO:0000256" key="1">
    <source>
        <dbReference type="SAM" id="MobiDB-lite"/>
    </source>
</evidence>
<feature type="region of interest" description="Disordered" evidence="1">
    <location>
        <begin position="74"/>
        <end position="98"/>
    </location>
</feature>